<name>A0A512PIT4_9CELL</name>
<dbReference type="EMBL" id="BKAL01000021">
    <property type="protein sequence ID" value="GEP71052.1"/>
    <property type="molecule type" value="Genomic_DNA"/>
</dbReference>
<feature type="transmembrane region" description="Helical" evidence="2">
    <location>
        <begin position="30"/>
        <end position="53"/>
    </location>
</feature>
<feature type="region of interest" description="Disordered" evidence="1">
    <location>
        <begin position="59"/>
        <end position="90"/>
    </location>
</feature>
<dbReference type="Proteomes" id="UP000321798">
    <property type="component" value="Unassembled WGS sequence"/>
</dbReference>
<proteinExistence type="predicted"/>
<keyword evidence="2" id="KW-0812">Transmembrane</keyword>
<protein>
    <submittedName>
        <fullName evidence="3">Uncharacterized protein</fullName>
    </submittedName>
</protein>
<dbReference type="AlphaFoldDB" id="A0A512PIT4"/>
<comment type="caution">
    <text evidence="3">The sequence shown here is derived from an EMBL/GenBank/DDBJ whole genome shotgun (WGS) entry which is preliminary data.</text>
</comment>
<evidence type="ECO:0000313" key="3">
    <source>
        <dbReference type="EMBL" id="GEP71052.1"/>
    </source>
</evidence>
<evidence type="ECO:0000313" key="4">
    <source>
        <dbReference type="Proteomes" id="UP000321798"/>
    </source>
</evidence>
<gene>
    <name evidence="3" type="ORF">CSO01_37670</name>
</gene>
<keyword evidence="4" id="KW-1185">Reference proteome</keyword>
<keyword evidence="2" id="KW-0472">Membrane</keyword>
<organism evidence="3 4">
    <name type="scientific">Cellulomonas soli</name>
    <dbReference type="NCBI Taxonomy" id="931535"/>
    <lineage>
        <taxon>Bacteria</taxon>
        <taxon>Bacillati</taxon>
        <taxon>Actinomycetota</taxon>
        <taxon>Actinomycetes</taxon>
        <taxon>Micrococcales</taxon>
        <taxon>Cellulomonadaceae</taxon>
        <taxon>Cellulomonas</taxon>
    </lineage>
</organism>
<sequence>MRPVWARRWQKINEERQFCHSWRILAGRRLSAMTIVWIVLATLALVGVVTALVRTVRTDGYGTRVPPDTSWQSPPRDAYTRFPAGPSRLG</sequence>
<keyword evidence="2" id="KW-1133">Transmembrane helix</keyword>
<accession>A0A512PIT4</accession>
<evidence type="ECO:0000256" key="2">
    <source>
        <dbReference type="SAM" id="Phobius"/>
    </source>
</evidence>
<reference evidence="3 4" key="1">
    <citation type="submission" date="2019-07" db="EMBL/GenBank/DDBJ databases">
        <title>Whole genome shotgun sequence of Cellulomonas soli NBRC 109434.</title>
        <authorList>
            <person name="Hosoyama A."/>
            <person name="Uohara A."/>
            <person name="Ohji S."/>
            <person name="Ichikawa N."/>
        </authorList>
    </citation>
    <scope>NUCLEOTIDE SEQUENCE [LARGE SCALE GENOMIC DNA]</scope>
    <source>
        <strain evidence="3 4">NBRC 109434</strain>
    </source>
</reference>
<evidence type="ECO:0000256" key="1">
    <source>
        <dbReference type="SAM" id="MobiDB-lite"/>
    </source>
</evidence>